<dbReference type="EMBL" id="MTBD01000006">
    <property type="protein sequence ID" value="PRP71969.1"/>
    <property type="molecule type" value="Genomic_DNA"/>
</dbReference>
<dbReference type="AlphaFoldDB" id="A0A2S9X8C3"/>
<gene>
    <name evidence="1" type="ORF">BUE93_03485</name>
</gene>
<dbReference type="Pfam" id="PF05930">
    <property type="entry name" value="Phage_AlpA"/>
    <property type="match status" value="1"/>
</dbReference>
<dbReference type="OrthoDB" id="5398721at2"/>
<evidence type="ECO:0000313" key="1">
    <source>
        <dbReference type="EMBL" id="PRP71969.1"/>
    </source>
</evidence>
<dbReference type="PANTHER" id="PTHR36154">
    <property type="entry name" value="DNA-BINDING TRANSCRIPTIONAL ACTIVATOR ALPA"/>
    <property type="match status" value="1"/>
</dbReference>
<dbReference type="RefSeq" id="WP_088739532.1">
    <property type="nucleotide sequence ID" value="NZ_MTBD01000006.1"/>
</dbReference>
<evidence type="ECO:0000313" key="2">
    <source>
        <dbReference type="Proteomes" id="UP000239469"/>
    </source>
</evidence>
<accession>A0A2S9X8C3</accession>
<dbReference type="InterPro" id="IPR010260">
    <property type="entry name" value="AlpA"/>
</dbReference>
<organism evidence="1 2">
    <name type="scientific">Chromobacterium amazonense</name>
    <dbReference type="NCBI Taxonomy" id="1382803"/>
    <lineage>
        <taxon>Bacteria</taxon>
        <taxon>Pseudomonadati</taxon>
        <taxon>Pseudomonadota</taxon>
        <taxon>Betaproteobacteria</taxon>
        <taxon>Neisseriales</taxon>
        <taxon>Chromobacteriaceae</taxon>
        <taxon>Chromobacterium</taxon>
    </lineage>
</organism>
<proteinExistence type="predicted"/>
<name>A0A2S9X8C3_9NEIS</name>
<protein>
    <recommendedName>
        <fullName evidence="3">AlpA family transcriptional regulator</fullName>
    </recommendedName>
</protein>
<evidence type="ECO:0008006" key="3">
    <source>
        <dbReference type="Google" id="ProtNLM"/>
    </source>
</evidence>
<dbReference type="Proteomes" id="UP000239469">
    <property type="component" value="Unassembled WGS sequence"/>
</dbReference>
<dbReference type="PANTHER" id="PTHR36154:SF1">
    <property type="entry name" value="DNA-BINDING TRANSCRIPTIONAL ACTIVATOR ALPA"/>
    <property type="match status" value="1"/>
</dbReference>
<sequence length="71" mass="7814">MINLNPSACMLRLPDVIKATGLSRSSLYALIQQGKFPKQIQLSPRCVAWLSTDVESWLAERVAAARQAQTA</sequence>
<dbReference type="InterPro" id="IPR052931">
    <property type="entry name" value="Prophage_regulatory_activator"/>
</dbReference>
<comment type="caution">
    <text evidence="1">The sequence shown here is derived from an EMBL/GenBank/DDBJ whole genome shotgun (WGS) entry which is preliminary data.</text>
</comment>
<reference evidence="1 2" key="1">
    <citation type="submission" date="2017-01" db="EMBL/GenBank/DDBJ databases">
        <title>New insights into the genetic diversity of Chromobacterium isolated from tropical freshwater lake.</title>
        <authorList>
            <person name="Santos A.B."/>
            <person name="Nascimento A.M."/>
            <person name="Da Silva P.C."/>
        </authorList>
    </citation>
    <scope>NUCLEOTIDE SEQUENCE [LARGE SCALE GENOMIC DNA]</scope>
    <source>
        <strain evidence="1 2">56AF</strain>
    </source>
</reference>
<dbReference type="Gene3D" id="1.10.238.160">
    <property type="match status" value="1"/>
</dbReference>